<evidence type="ECO:0000313" key="3">
    <source>
        <dbReference type="Proteomes" id="UP000027821"/>
    </source>
</evidence>
<dbReference type="SUPFAM" id="SSF117281">
    <property type="entry name" value="Kelch motif"/>
    <property type="match status" value="1"/>
</dbReference>
<protein>
    <recommendedName>
        <fullName evidence="1">Dystroglycan-type cadherin-like domain-containing protein</fullName>
    </recommendedName>
</protein>
<dbReference type="Gene3D" id="2.60.40.10">
    <property type="entry name" value="Immunoglobulins"/>
    <property type="match status" value="3"/>
</dbReference>
<accession>A0A074KTQ0</accession>
<dbReference type="Pfam" id="PF18962">
    <property type="entry name" value="Por_Secre_tail"/>
    <property type="match status" value="1"/>
</dbReference>
<dbReference type="STRING" id="1048983.EL17_16185"/>
<dbReference type="InterPro" id="IPR026444">
    <property type="entry name" value="Secre_tail"/>
</dbReference>
<dbReference type="SUPFAM" id="SSF49785">
    <property type="entry name" value="Galactose-binding domain-like"/>
    <property type="match status" value="2"/>
</dbReference>
<name>A0A074KTQ0_9BACT</name>
<dbReference type="NCBIfam" id="TIGR04183">
    <property type="entry name" value="Por_Secre_tail"/>
    <property type="match status" value="1"/>
</dbReference>
<dbReference type="InterPro" id="IPR006652">
    <property type="entry name" value="Kelch_1"/>
</dbReference>
<dbReference type="SMART" id="SM00736">
    <property type="entry name" value="CADG"/>
    <property type="match status" value="2"/>
</dbReference>
<evidence type="ECO:0000313" key="2">
    <source>
        <dbReference type="EMBL" id="KEO72289.1"/>
    </source>
</evidence>
<sequence length="2202" mass="238911">MKHRFIPSQRFFSLSIIVILFITHHTGYGQNINFNQSSLNFKNFSQISNGTSLIFGPDERLYVAQINGEIKIYTITQAGPNQYEVIDQETILGIKQIPNHDDNGQPAFDNRSNRQITGITVSGSASHPIIYVGSSDPKWGGPSGDKVLDTNSGIITKLTWTGTSWDMVDLVRGLPRSEENHSINGLEFTIIKGKPYLLLASGGLTNAGAPSKNFAYITEYALSAAIISIDLEAIEAMETISDAATGRKYKYDLPTLDDPSRPNLNHVYDPNHPAYDGIDVGDPFGGNDGLNMAMLIANGPVKVFSPGYRNAYDLVITQSKKVYVTDNGANGGWGGLPEFEGDPLNVNNNYLPSEPGGSAGHPSASGEYVDNKDQLLMITDNIEDYTFGSFYGGHPTPIRANPGVSYPGLLSFPYNPGGAGLYTKFIGDDDNYKNIVPIFNPTDKFRTEIYQPIPPGAPGFDFYASNSLPANWPPVSPSLSNGIESDFIGPTTINPNGPQPEIVTILPVNSNGIDEYKASNFGGSIKGSLIIGQSSGELHLINLNPNGSLKNAEFAKWNLNGGNALGISCNGDDQIFPGTIWVSTFDNRIMVLTPGDMLLCIDAHDPLFDPLDDYDFDGYTNQDEIDNGTDYCSGASIPNDYDKDFVSDLNDLDDDGDGIIDESDPFQIGEPRNLPINNELFSNQLDNLGRQSGYLGLGLTGLMNNGFPNPNWLNWLDKPTQRPGDRDIYGGAAGAIQVTMVGGTANGPSNNQEKGFQFGVNVGIETGKFNISSGMIGLNSNGQIYNFDGNGEIGIQMGDGTQSNFIKLVVAKDHIMAAQELNDVPDSDPLIKTLSIHERPGAEQLVELIFEVDPLESTVEAFYKFGNNPKVSLGTIKSEGKITQAIKDMETPLAVGIIGTTNDATKTFYGVWDYFRVTGDQPYVIRKLQNLEKATNAPDQIIDLSEYFGDNDGVENLIFQVKNNTSTKLGASIIGSILTLTFPDASTLADLTISATDAHGYTVEQTITVKVVPDQEIVLRINAGGASITDQIGNPDWLPNNTNGLISNSFYSVNTGTSFSPDFSATSRHSSIPSYISEQMFGQIFGTERYSNSSSMQFNIPLANGNYLINLYVGNGYEGTSNPGQRIFNVAVEGITRISKLDLSAKYGHKTGAVEQIPITLTDGMLNINFLNDVENPLINGIEIVKLPQTVIHNPIIFTPITDQISYPGDELDGSLTVEASGGDGNLKFSAVGLPPGILIEPTNGVIYGKVSENALMSDPYYVTITIDDMDGTTTDEVSFNFNWTISPPLSNQLWKIKNESNAYTGRHENSFVQAGNKFYLMGGRENAKTIDIYDYENDSWKSLNNNSPFDFNHFQAVEYQGLIWVIGAFKNNNFPNEAPADHVWAFDPTTEAWIQGPAIPEGRKRGSAGLVIYNEKFYLVNGNTIGHNGGYVNYFDEYDPKNGQWTILENTPRARDHFFATVINNELYVVSGRLSGGTGGTFGPVIPQVDVYNFSTKTWKTLPFESNLPTPRAGAIVNNYLNKIIVAGGEVPDSSLAHKTTEVYDPTLGKWFLSNPMNFARHGTQGIVSGKGLYVLSGSPYQGGGNQKNMEVFGFDEPYGAPLIQSDLLSADSLALISDDIANLSLNVKNGNTGIYIKSILIGGQNAPDFIIEKGLNKDFLLNANVNYELEIRYTGINDSASAFLEIKYGHSGIKVIPLKVKIGASQLPPNLNIPIPDQTVSIGGTYSFTFNINTFSDPDGDLLTYTATMDNGGPLPSWLSFNPNTRTLSGIPSEDNLGNIIIQITANDGKGGTASDQFNLTVIQSPPANQPPVLSNPIPDQNATVGTSINFTFAENTFSDPDGDALTYSAILSNGTALPLWLSFNANTRTFSGVPGPSDAGTLNIQVNASDGNGGSVTDNFLLHITNSTPVPAVAVRINSGGNQFITDSGLIFTADQAFNGGQAYAISNIANISNTVNDELYRSERYGNFGYSIPITPGTYSVRLHFAEIYFPSIGDIGKRIFNIVAEGQTIFSAFDILKETAPMAALVKEFDVNVTDGVLNLDFINIENFAKVSALEIISKTVINNAPDFSNPFANPKTAANDLQIIDNSKQNVTIDSISTNTAPLWNGMDKTLNVYPNPFENYITISINAEEKHEYRIKIYDLLGKVHFTSTFSSNPSNAETFTINLTDHAFKPGGLYLVLVEDSAGSYHKTFKMIKK</sequence>
<dbReference type="eggNOG" id="COG5276">
    <property type="taxonomic scope" value="Bacteria"/>
</dbReference>
<dbReference type="InterPro" id="IPR006644">
    <property type="entry name" value="Cadg"/>
</dbReference>
<dbReference type="Pfam" id="PF24681">
    <property type="entry name" value="Kelch_KLHDC2_KLHL20_DRC7"/>
    <property type="match status" value="1"/>
</dbReference>
<evidence type="ECO:0000259" key="1">
    <source>
        <dbReference type="SMART" id="SM00736"/>
    </source>
</evidence>
<dbReference type="GO" id="GO:0016020">
    <property type="term" value="C:membrane"/>
    <property type="evidence" value="ECO:0007669"/>
    <property type="project" value="InterPro"/>
</dbReference>
<dbReference type="OrthoDB" id="9773411at2"/>
<dbReference type="PANTHER" id="PTHR45632">
    <property type="entry name" value="LD33804P"/>
    <property type="match status" value="1"/>
</dbReference>
<dbReference type="Proteomes" id="UP000027821">
    <property type="component" value="Unassembled WGS sequence"/>
</dbReference>
<dbReference type="InterPro" id="IPR011042">
    <property type="entry name" value="6-blade_b-propeller_TolB-like"/>
</dbReference>
<dbReference type="Gene3D" id="2.60.120.430">
    <property type="entry name" value="Galactose-binding lectin"/>
    <property type="match status" value="2"/>
</dbReference>
<feature type="domain" description="Dystroglycan-type cadherin-like" evidence="1">
    <location>
        <begin position="1712"/>
        <end position="1811"/>
    </location>
</feature>
<feature type="domain" description="Dystroglycan-type cadherin-like" evidence="1">
    <location>
        <begin position="1815"/>
        <end position="1914"/>
    </location>
</feature>
<keyword evidence="3" id="KW-1185">Reference proteome</keyword>
<dbReference type="InterPro" id="IPR015919">
    <property type="entry name" value="Cadherin-like_sf"/>
</dbReference>
<proteinExistence type="predicted"/>
<dbReference type="GO" id="GO:0005509">
    <property type="term" value="F:calcium ion binding"/>
    <property type="evidence" value="ECO:0007669"/>
    <property type="project" value="InterPro"/>
</dbReference>
<dbReference type="SMART" id="SM00612">
    <property type="entry name" value="Kelch"/>
    <property type="match status" value="4"/>
</dbReference>
<dbReference type="InterPro" id="IPR015915">
    <property type="entry name" value="Kelch-typ_b-propeller"/>
</dbReference>
<dbReference type="InterPro" id="IPR021720">
    <property type="entry name" value="Malectin_dom"/>
</dbReference>
<dbReference type="eggNOG" id="COG3291">
    <property type="taxonomic scope" value="Bacteria"/>
</dbReference>
<reference evidence="2 3" key="1">
    <citation type="submission" date="2014-04" db="EMBL/GenBank/DDBJ databases">
        <title>Characterization and application of a salt tolerant electro-active bacterium.</title>
        <authorList>
            <person name="Yang L."/>
            <person name="Wei S."/>
            <person name="Tay Q.X.M."/>
        </authorList>
    </citation>
    <scope>NUCLEOTIDE SEQUENCE [LARGE SCALE GENOMIC DNA]</scope>
    <source>
        <strain evidence="2 3">LY1</strain>
    </source>
</reference>
<comment type="caution">
    <text evidence="2">The sequence shown here is derived from an EMBL/GenBank/DDBJ whole genome shotgun (WGS) entry which is preliminary data.</text>
</comment>
<dbReference type="Gene3D" id="2.120.10.80">
    <property type="entry name" value="Kelch-type beta propeller"/>
    <property type="match status" value="2"/>
</dbReference>
<dbReference type="SUPFAM" id="SSF49313">
    <property type="entry name" value="Cadherin-like"/>
    <property type="match status" value="2"/>
</dbReference>
<dbReference type="InterPro" id="IPR008979">
    <property type="entry name" value="Galactose-bd-like_sf"/>
</dbReference>
<gene>
    <name evidence="2" type="ORF">EL17_16185</name>
</gene>
<dbReference type="eggNOG" id="COG3055">
    <property type="taxonomic scope" value="Bacteria"/>
</dbReference>
<organism evidence="2 3">
    <name type="scientific">Anditalea andensis</name>
    <dbReference type="NCBI Taxonomy" id="1048983"/>
    <lineage>
        <taxon>Bacteria</taxon>
        <taxon>Pseudomonadati</taxon>
        <taxon>Bacteroidota</taxon>
        <taxon>Cytophagia</taxon>
        <taxon>Cytophagales</taxon>
        <taxon>Cytophagaceae</taxon>
        <taxon>Anditalea</taxon>
    </lineage>
</organism>
<dbReference type="Gene3D" id="2.120.10.30">
    <property type="entry name" value="TolB, C-terminal domain"/>
    <property type="match status" value="1"/>
</dbReference>
<dbReference type="RefSeq" id="WP_051720056.1">
    <property type="nucleotide sequence ID" value="NZ_JMIH01000024.1"/>
</dbReference>
<dbReference type="InterPro" id="IPR013783">
    <property type="entry name" value="Ig-like_fold"/>
</dbReference>
<dbReference type="Pfam" id="PF11721">
    <property type="entry name" value="Malectin"/>
    <property type="match status" value="2"/>
</dbReference>
<dbReference type="EMBL" id="JMIH01000024">
    <property type="protein sequence ID" value="KEO72289.1"/>
    <property type="molecule type" value="Genomic_DNA"/>
</dbReference>
<dbReference type="Pfam" id="PF05345">
    <property type="entry name" value="He_PIG"/>
    <property type="match status" value="2"/>
</dbReference>